<gene>
    <name evidence="1" type="ORF">IPV26_00100</name>
</gene>
<dbReference type="EMBL" id="JADIJS010000001">
    <property type="protein sequence ID" value="MBO1038059.1"/>
    <property type="molecule type" value="Genomic_DNA"/>
</dbReference>
<protein>
    <submittedName>
        <fullName evidence="1">Uncharacterized protein</fullName>
    </submittedName>
</protein>
<evidence type="ECO:0000313" key="1">
    <source>
        <dbReference type="EMBL" id="MBO1038059.1"/>
    </source>
</evidence>
<keyword evidence="2" id="KW-1185">Reference proteome</keyword>
<sequence>MSASEELRFDSAALEMFAAQNQEITKAKSEKCGAVFGQDALQNKDLEHFLWFRENRNRSQSQ</sequence>
<proteinExistence type="predicted"/>
<organism evidence="1 2">
    <name type="scientific">Brucella pituitosa</name>
    <dbReference type="NCBI Taxonomy" id="571256"/>
    <lineage>
        <taxon>Bacteria</taxon>
        <taxon>Pseudomonadati</taxon>
        <taxon>Pseudomonadota</taxon>
        <taxon>Alphaproteobacteria</taxon>
        <taxon>Hyphomicrobiales</taxon>
        <taxon>Brucellaceae</taxon>
        <taxon>Brucella/Ochrobactrum group</taxon>
        <taxon>Brucella</taxon>
    </lineage>
</organism>
<name>A0ABS3JTR3_9HYPH</name>
<accession>A0ABS3JTR3</accession>
<comment type="caution">
    <text evidence="1">The sequence shown here is derived from an EMBL/GenBank/DDBJ whole genome shotgun (WGS) entry which is preliminary data.</text>
</comment>
<reference evidence="1 2" key="1">
    <citation type="submission" date="2020-10" db="EMBL/GenBank/DDBJ databases">
        <title>Genomic characterization of underground lake bacteria from Wind Cave National Park: Insight into the archetypical LuxI/LuxR and identification of LuxR solos.</title>
        <authorList>
            <person name="Wengert P.C."/>
            <person name="Savka M.A."/>
        </authorList>
    </citation>
    <scope>NUCLEOTIDE SEQUENCE [LARGE SCALE GENOMIC DNA]</scope>
    <source>
        <strain evidence="1 2">SD316</strain>
    </source>
</reference>
<dbReference type="Proteomes" id="UP000718278">
    <property type="component" value="Unassembled WGS sequence"/>
</dbReference>
<dbReference type="RefSeq" id="WP_207486146.1">
    <property type="nucleotide sequence ID" value="NZ_JADIJS010000001.1"/>
</dbReference>
<evidence type="ECO:0000313" key="2">
    <source>
        <dbReference type="Proteomes" id="UP000718278"/>
    </source>
</evidence>